<dbReference type="RefSeq" id="WP_131476729.1">
    <property type="nucleotide sequence ID" value="NZ_SJPE01000015.1"/>
</dbReference>
<dbReference type="OrthoDB" id="9793837at2"/>
<keyword evidence="3" id="KW-1185">Reference proteome</keyword>
<gene>
    <name evidence="2" type="ORF">EZL74_11255</name>
</gene>
<protein>
    <recommendedName>
        <fullName evidence="1">DUF6671 domain-containing protein</fullName>
    </recommendedName>
</protein>
<comment type="caution">
    <text evidence="2">The sequence shown here is derived from an EMBL/GenBank/DDBJ whole genome shotgun (WGS) entry which is preliminary data.</text>
</comment>
<evidence type="ECO:0000313" key="2">
    <source>
        <dbReference type="EMBL" id="TBX66157.1"/>
    </source>
</evidence>
<dbReference type="AlphaFoldDB" id="A0A4Q9YRK2"/>
<dbReference type="Proteomes" id="UP000293300">
    <property type="component" value="Unassembled WGS sequence"/>
</dbReference>
<reference evidence="2 3" key="1">
    <citation type="submission" date="2019-02" db="EMBL/GenBank/DDBJ databases">
        <title>Flavobacterium sp. RD-2-33 isolated from forest soil.</title>
        <authorList>
            <person name="Chaudhary D.K."/>
        </authorList>
    </citation>
    <scope>NUCLEOTIDE SEQUENCE [LARGE SCALE GENOMIC DNA]</scope>
    <source>
        <strain evidence="2 3">RD-2-33</strain>
    </source>
</reference>
<dbReference type="InterPro" id="IPR046612">
    <property type="entry name" value="DUF6671"/>
</dbReference>
<evidence type="ECO:0000313" key="3">
    <source>
        <dbReference type="Proteomes" id="UP000293300"/>
    </source>
</evidence>
<name>A0A4Q9YRK2_9FLAO</name>
<proteinExistence type="predicted"/>
<organism evidence="2 3">
    <name type="scientific">Flavobacterium silvisoli</name>
    <dbReference type="NCBI Taxonomy" id="2529433"/>
    <lineage>
        <taxon>Bacteria</taxon>
        <taxon>Pseudomonadati</taxon>
        <taxon>Bacteroidota</taxon>
        <taxon>Flavobacteriia</taxon>
        <taxon>Flavobacteriales</taxon>
        <taxon>Flavobacteriaceae</taxon>
        <taxon>Flavobacterium</taxon>
    </lineage>
</organism>
<feature type="domain" description="DUF6671" evidence="1">
    <location>
        <begin position="62"/>
        <end position="278"/>
    </location>
</feature>
<evidence type="ECO:0000259" key="1">
    <source>
        <dbReference type="Pfam" id="PF20376"/>
    </source>
</evidence>
<sequence length="278" mass="31258">MFDQRRLLIATKHGKEQVIAPLLEKALGVSCFVSAEFDTDTLGTFSGEIPRKDDVLTTLRNKCLFALEKTDGDLVIASEGSFGPHPSVFFAHADDEWLLLMDTKNNLEIKVREISLETNFNAATLACETELLDFAVKVGFPNHGLILRPSENNFANLTKGITDKATLIHHFRLLKQMHDSVYVETDMRAQYNPTRMRVIAKAAQKLLEAVQSLCPQCSTPGFVVTDIKTGLPCEWCKSPTNSTLSHLYVCQKCAFKNEVHHPHQKQYEDPMYCHCCNP</sequence>
<dbReference type="Pfam" id="PF20376">
    <property type="entry name" value="DUF6671"/>
    <property type="match status" value="1"/>
</dbReference>
<dbReference type="EMBL" id="SJPE01000015">
    <property type="protein sequence ID" value="TBX66157.1"/>
    <property type="molecule type" value="Genomic_DNA"/>
</dbReference>
<accession>A0A4Q9YRK2</accession>